<dbReference type="STRING" id="1314785.A0A165FHI1"/>
<dbReference type="InterPro" id="IPR003615">
    <property type="entry name" value="HNH_nuc"/>
</dbReference>
<dbReference type="OrthoDB" id="2104739at2759"/>
<dbReference type="Proteomes" id="UP000076871">
    <property type="component" value="Unassembled WGS sequence"/>
</dbReference>
<proteinExistence type="predicted"/>
<dbReference type="RefSeq" id="XP_040766720.1">
    <property type="nucleotide sequence ID" value="XM_040904069.1"/>
</dbReference>
<dbReference type="Pfam" id="PF13391">
    <property type="entry name" value="HNH_2"/>
    <property type="match status" value="1"/>
</dbReference>
<protein>
    <recommendedName>
        <fullName evidence="1">HNH nuclease domain-containing protein</fullName>
    </recommendedName>
</protein>
<organism evidence="2 3">
    <name type="scientific">Laetiporus sulphureus 93-53</name>
    <dbReference type="NCBI Taxonomy" id="1314785"/>
    <lineage>
        <taxon>Eukaryota</taxon>
        <taxon>Fungi</taxon>
        <taxon>Dikarya</taxon>
        <taxon>Basidiomycota</taxon>
        <taxon>Agaricomycotina</taxon>
        <taxon>Agaricomycetes</taxon>
        <taxon>Polyporales</taxon>
        <taxon>Laetiporus</taxon>
    </lineage>
</organism>
<evidence type="ECO:0000259" key="1">
    <source>
        <dbReference type="Pfam" id="PF13391"/>
    </source>
</evidence>
<sequence length="210" mass="23047">ALIRDGFKCVVTGIYDTEAVGIRGIDQEDILRVTTVNTECAHIVPESTFFDVSRPSSPEKKDYSASVLAVLKCFGCDVRNLNGAKVHSLYNVMTLEHNVRDWFDRLEICFEETTVKDCYRVQNINRIRRVPATITLTSPNPNILPLPSPELLALHAACAKVAHLSGAGAYIDKLDRDLDDLGVLAYDGGSTDVLSHALLRLMTDSVDVGA</sequence>
<evidence type="ECO:0000313" key="2">
    <source>
        <dbReference type="EMBL" id="KZT08980.1"/>
    </source>
</evidence>
<feature type="domain" description="HNH nuclease" evidence="1">
    <location>
        <begin position="9"/>
        <end position="111"/>
    </location>
</feature>
<gene>
    <name evidence="2" type="ORF">LAESUDRAFT_647704</name>
</gene>
<accession>A0A165FHI1</accession>
<dbReference type="AlphaFoldDB" id="A0A165FHI1"/>
<name>A0A165FHI1_9APHY</name>
<dbReference type="GeneID" id="63821099"/>
<dbReference type="EMBL" id="KV427613">
    <property type="protein sequence ID" value="KZT08980.1"/>
    <property type="molecule type" value="Genomic_DNA"/>
</dbReference>
<evidence type="ECO:0000313" key="3">
    <source>
        <dbReference type="Proteomes" id="UP000076871"/>
    </source>
</evidence>
<feature type="non-terminal residue" evidence="2">
    <location>
        <position position="1"/>
    </location>
</feature>
<reference evidence="2 3" key="1">
    <citation type="journal article" date="2016" name="Mol. Biol. Evol.">
        <title>Comparative Genomics of Early-Diverging Mushroom-Forming Fungi Provides Insights into the Origins of Lignocellulose Decay Capabilities.</title>
        <authorList>
            <person name="Nagy L.G."/>
            <person name="Riley R."/>
            <person name="Tritt A."/>
            <person name="Adam C."/>
            <person name="Daum C."/>
            <person name="Floudas D."/>
            <person name="Sun H."/>
            <person name="Yadav J.S."/>
            <person name="Pangilinan J."/>
            <person name="Larsson K.H."/>
            <person name="Matsuura K."/>
            <person name="Barry K."/>
            <person name="Labutti K."/>
            <person name="Kuo R."/>
            <person name="Ohm R.A."/>
            <person name="Bhattacharya S.S."/>
            <person name="Shirouzu T."/>
            <person name="Yoshinaga Y."/>
            <person name="Martin F.M."/>
            <person name="Grigoriev I.V."/>
            <person name="Hibbett D.S."/>
        </authorList>
    </citation>
    <scope>NUCLEOTIDE SEQUENCE [LARGE SCALE GENOMIC DNA]</scope>
    <source>
        <strain evidence="2 3">93-53</strain>
    </source>
</reference>
<dbReference type="InParanoid" id="A0A165FHI1"/>
<keyword evidence="3" id="KW-1185">Reference proteome</keyword>